<dbReference type="AlphaFoldDB" id="A0A8H3AFH6"/>
<feature type="region of interest" description="Disordered" evidence="1">
    <location>
        <begin position="1"/>
        <end position="29"/>
    </location>
</feature>
<organism evidence="2 3">
    <name type="scientific">Rhizoctonia solani</name>
    <dbReference type="NCBI Taxonomy" id="456999"/>
    <lineage>
        <taxon>Eukaryota</taxon>
        <taxon>Fungi</taxon>
        <taxon>Dikarya</taxon>
        <taxon>Basidiomycota</taxon>
        <taxon>Agaricomycotina</taxon>
        <taxon>Agaricomycetes</taxon>
        <taxon>Cantharellales</taxon>
        <taxon>Ceratobasidiaceae</taxon>
        <taxon>Rhizoctonia</taxon>
    </lineage>
</organism>
<evidence type="ECO:0000313" key="3">
    <source>
        <dbReference type="Proteomes" id="UP000663853"/>
    </source>
</evidence>
<evidence type="ECO:0000256" key="1">
    <source>
        <dbReference type="SAM" id="MobiDB-lite"/>
    </source>
</evidence>
<name>A0A8H3AFH6_9AGAM</name>
<gene>
    <name evidence="2" type="ORF">RDB_LOCUS5736</name>
</gene>
<evidence type="ECO:0000313" key="2">
    <source>
        <dbReference type="EMBL" id="CAE6415537.1"/>
    </source>
</evidence>
<reference evidence="2" key="1">
    <citation type="submission" date="2021-01" db="EMBL/GenBank/DDBJ databases">
        <authorList>
            <person name="Kaushik A."/>
        </authorList>
    </citation>
    <scope>NUCLEOTIDE SEQUENCE</scope>
    <source>
        <strain evidence="2">AG6-10EEA</strain>
    </source>
</reference>
<accession>A0A8H3AFH6</accession>
<protein>
    <submittedName>
        <fullName evidence="2">Uncharacterized protein</fullName>
    </submittedName>
</protein>
<dbReference type="Proteomes" id="UP000663853">
    <property type="component" value="Unassembled WGS sequence"/>
</dbReference>
<dbReference type="EMBL" id="CAJMXA010000091">
    <property type="protein sequence ID" value="CAE6415537.1"/>
    <property type="molecule type" value="Genomic_DNA"/>
</dbReference>
<comment type="caution">
    <text evidence="2">The sequence shown here is derived from an EMBL/GenBank/DDBJ whole genome shotgun (WGS) entry which is preliminary data.</text>
</comment>
<feature type="compositionally biased region" description="Polar residues" evidence="1">
    <location>
        <begin position="1"/>
        <end position="22"/>
    </location>
</feature>
<proteinExistence type="predicted"/>
<sequence length="198" mass="21095">MVPSGTTVSTSSAGNTHSSGQPTRRKLSPQLRIEVTNSLNEPGIISQSGTPSTGVWYRPELPEEDIPLNLGAETSWDGTKGISVAQGRQRSNTVVGATFASLGASPRSVTGLGLYTGDAELPLQPPPNSDGVSSAYGYDAPLGSDFDDELTRRLLREKRHLTEEGRWVDDGDIGSIVSRRTVPEDQTGTASNLLCNIW</sequence>